<keyword evidence="2" id="KW-0233">DNA recombination</keyword>
<dbReference type="InterPro" id="IPR036162">
    <property type="entry name" value="Resolvase-like_N_sf"/>
</dbReference>
<gene>
    <name evidence="4" type="ORF">FHT02_000903</name>
</gene>
<dbReference type="InterPro" id="IPR050639">
    <property type="entry name" value="SSR_resolvase"/>
</dbReference>
<comment type="caution">
    <text evidence="4">The sequence shown here is derived from an EMBL/GenBank/DDBJ whole genome shotgun (WGS) entry which is preliminary data.</text>
</comment>
<dbReference type="PANTHER" id="PTHR30461:SF2">
    <property type="entry name" value="SERINE RECOMBINASE PINE-RELATED"/>
    <property type="match status" value="1"/>
</dbReference>
<dbReference type="PANTHER" id="PTHR30461">
    <property type="entry name" value="DNA-INVERTASE FROM LAMBDOID PROPHAGE"/>
    <property type="match status" value="1"/>
</dbReference>
<dbReference type="Gene3D" id="3.40.50.1390">
    <property type="entry name" value="Resolvase, N-terminal catalytic domain"/>
    <property type="match status" value="1"/>
</dbReference>
<organism evidence="4 5">
    <name type="scientific">Sphingomonas xinjiangensis</name>
    <dbReference type="NCBI Taxonomy" id="643568"/>
    <lineage>
        <taxon>Bacteria</taxon>
        <taxon>Pseudomonadati</taxon>
        <taxon>Pseudomonadota</taxon>
        <taxon>Alphaproteobacteria</taxon>
        <taxon>Sphingomonadales</taxon>
        <taxon>Sphingomonadaceae</taxon>
        <taxon>Sphingomonas</taxon>
    </lineage>
</organism>
<sequence>MTLDTSHRDLGLSAYKGTNRHKGALASFLGKIESGEIERGSYLIVENLDRLTREDVLSAVSLFLRIIEAGIVVATLNDDMIYSTRTIIDRPNDLTVSISAFIKGNREQKDKAERLKEAWDNKRSELGPGIRKKLTRQGPGWLCLIADDPTDPLVGEWHFNERAATVRRIFSLCVEGLGKEAIARRLNAEGERPFKHGDGWGMSAIAEILKDRRTIGELQLYTKVDGPRRPIGDPIKGYFPAVISDELFYLAQAEIAKRHSGASPGKTGKVPNIFVRLAHCQCRRSMEYRDRQSRSSPASVFLTCSGNRRGHQCQNSARFPYARLENLVLDWVTDIKVSDTEANNADIAGLKLNAKEAERDDTKRRLASAFAKWEQEEDGTIKDMLYASIQRYSAALPTIQAEIVELDETVRTTKRSVIDARRATVRKLRDEMVGVSGAALFDMRAKLAAALRRVIDRIEFHSDGAFDVTLRGGLKCYRFADGKFVKAIDLNAVNPKGADKLLTFPIGETTDAMKLAPMTLRGIRETLGEFASIQPA</sequence>
<dbReference type="PROSITE" id="PS51737">
    <property type="entry name" value="RECOMBINASE_DNA_BIND"/>
    <property type="match status" value="1"/>
</dbReference>
<evidence type="ECO:0000256" key="1">
    <source>
        <dbReference type="ARBA" id="ARBA00023125"/>
    </source>
</evidence>
<accession>A0A840YNX5</accession>
<dbReference type="EMBL" id="JACIJF010000002">
    <property type="protein sequence ID" value="MBB5709681.1"/>
    <property type="molecule type" value="Genomic_DNA"/>
</dbReference>
<evidence type="ECO:0000313" key="5">
    <source>
        <dbReference type="Proteomes" id="UP000527143"/>
    </source>
</evidence>
<feature type="domain" description="Recombinase" evidence="3">
    <location>
        <begin position="144"/>
        <end position="261"/>
    </location>
</feature>
<dbReference type="Pfam" id="PF07508">
    <property type="entry name" value="Recombinase"/>
    <property type="match status" value="1"/>
</dbReference>
<dbReference type="Proteomes" id="UP000527143">
    <property type="component" value="Unassembled WGS sequence"/>
</dbReference>
<evidence type="ECO:0000259" key="3">
    <source>
        <dbReference type="PROSITE" id="PS51737"/>
    </source>
</evidence>
<dbReference type="InterPro" id="IPR038109">
    <property type="entry name" value="DNA_bind_recomb_sf"/>
</dbReference>
<evidence type="ECO:0000256" key="2">
    <source>
        <dbReference type="ARBA" id="ARBA00023172"/>
    </source>
</evidence>
<dbReference type="Gene3D" id="3.90.1750.20">
    <property type="entry name" value="Putative Large Serine Recombinase, Chain B, Domain 2"/>
    <property type="match status" value="1"/>
</dbReference>
<keyword evidence="1" id="KW-0238">DNA-binding</keyword>
<dbReference type="AlphaFoldDB" id="A0A840YNX5"/>
<dbReference type="SUPFAM" id="SSF53041">
    <property type="entry name" value="Resolvase-like"/>
    <property type="match status" value="1"/>
</dbReference>
<dbReference type="GO" id="GO:0000150">
    <property type="term" value="F:DNA strand exchange activity"/>
    <property type="evidence" value="ECO:0007669"/>
    <property type="project" value="InterPro"/>
</dbReference>
<name>A0A840YNX5_9SPHN</name>
<dbReference type="GO" id="GO:0003677">
    <property type="term" value="F:DNA binding"/>
    <property type="evidence" value="ECO:0007669"/>
    <property type="project" value="UniProtKB-KW"/>
</dbReference>
<proteinExistence type="predicted"/>
<keyword evidence="5" id="KW-1185">Reference proteome</keyword>
<reference evidence="4 5" key="1">
    <citation type="submission" date="2020-08" db="EMBL/GenBank/DDBJ databases">
        <title>Genomic Encyclopedia of Type Strains, Phase IV (KMG-IV): sequencing the most valuable type-strain genomes for metagenomic binning, comparative biology and taxonomic classification.</title>
        <authorList>
            <person name="Goeker M."/>
        </authorList>
    </citation>
    <scope>NUCLEOTIDE SEQUENCE [LARGE SCALE GENOMIC DNA]</scope>
    <source>
        <strain evidence="4 5">DSM 26736</strain>
    </source>
</reference>
<protein>
    <submittedName>
        <fullName evidence="4">DNA invertase Pin-like site-specific DNA recombinase</fullName>
    </submittedName>
</protein>
<evidence type="ECO:0000313" key="4">
    <source>
        <dbReference type="EMBL" id="MBB5709681.1"/>
    </source>
</evidence>
<dbReference type="InterPro" id="IPR011109">
    <property type="entry name" value="DNA_bind_recombinase_dom"/>
</dbReference>